<dbReference type="HOGENOM" id="CLU_1807359_0_0_1"/>
<sequence>MLCPTSRATHVSCCFNQIPLLSPASSLGTHLHNGQGDQRSICGPYTKTSVRHMSEYPVIGSARRYSMLLYYDRSAEPRRLHERWVPGGAFRLSIMPVKGRRTEIPKRTTDLSNFIHRLSFVHLRDYTNLRVAGPWGERSVLEG</sequence>
<dbReference type="Proteomes" id="UP000053989">
    <property type="component" value="Unassembled WGS sequence"/>
</dbReference>
<dbReference type="EMBL" id="KN822043">
    <property type="protein sequence ID" value="KIM62349.1"/>
    <property type="molecule type" value="Genomic_DNA"/>
</dbReference>
<evidence type="ECO:0000313" key="2">
    <source>
        <dbReference type="Proteomes" id="UP000053989"/>
    </source>
</evidence>
<proteinExistence type="predicted"/>
<gene>
    <name evidence="1" type="ORF">SCLCIDRAFT_836330</name>
</gene>
<reference evidence="1 2" key="1">
    <citation type="submission" date="2014-04" db="EMBL/GenBank/DDBJ databases">
        <authorList>
            <consortium name="DOE Joint Genome Institute"/>
            <person name="Kuo A."/>
            <person name="Kohler A."/>
            <person name="Nagy L.G."/>
            <person name="Floudas D."/>
            <person name="Copeland A."/>
            <person name="Barry K.W."/>
            <person name="Cichocki N."/>
            <person name="Veneault-Fourrey C."/>
            <person name="LaButti K."/>
            <person name="Lindquist E.A."/>
            <person name="Lipzen A."/>
            <person name="Lundell T."/>
            <person name="Morin E."/>
            <person name="Murat C."/>
            <person name="Sun H."/>
            <person name="Tunlid A."/>
            <person name="Henrissat B."/>
            <person name="Grigoriev I.V."/>
            <person name="Hibbett D.S."/>
            <person name="Martin F."/>
            <person name="Nordberg H.P."/>
            <person name="Cantor M.N."/>
            <person name="Hua S.X."/>
        </authorList>
    </citation>
    <scope>NUCLEOTIDE SEQUENCE [LARGE SCALE GENOMIC DNA]</scope>
    <source>
        <strain evidence="1 2">Foug A</strain>
    </source>
</reference>
<organism evidence="1 2">
    <name type="scientific">Scleroderma citrinum Foug A</name>
    <dbReference type="NCBI Taxonomy" id="1036808"/>
    <lineage>
        <taxon>Eukaryota</taxon>
        <taxon>Fungi</taxon>
        <taxon>Dikarya</taxon>
        <taxon>Basidiomycota</taxon>
        <taxon>Agaricomycotina</taxon>
        <taxon>Agaricomycetes</taxon>
        <taxon>Agaricomycetidae</taxon>
        <taxon>Boletales</taxon>
        <taxon>Sclerodermatineae</taxon>
        <taxon>Sclerodermataceae</taxon>
        <taxon>Scleroderma</taxon>
    </lineage>
</organism>
<dbReference type="AlphaFoldDB" id="A0A0C3E1E4"/>
<name>A0A0C3E1E4_9AGAM</name>
<dbReference type="InParanoid" id="A0A0C3E1E4"/>
<reference evidence="2" key="2">
    <citation type="submission" date="2015-01" db="EMBL/GenBank/DDBJ databases">
        <title>Evolutionary Origins and Diversification of the Mycorrhizal Mutualists.</title>
        <authorList>
            <consortium name="DOE Joint Genome Institute"/>
            <consortium name="Mycorrhizal Genomics Consortium"/>
            <person name="Kohler A."/>
            <person name="Kuo A."/>
            <person name="Nagy L.G."/>
            <person name="Floudas D."/>
            <person name="Copeland A."/>
            <person name="Barry K.W."/>
            <person name="Cichocki N."/>
            <person name="Veneault-Fourrey C."/>
            <person name="LaButti K."/>
            <person name="Lindquist E.A."/>
            <person name="Lipzen A."/>
            <person name="Lundell T."/>
            <person name="Morin E."/>
            <person name="Murat C."/>
            <person name="Riley R."/>
            <person name="Ohm R."/>
            <person name="Sun H."/>
            <person name="Tunlid A."/>
            <person name="Henrissat B."/>
            <person name="Grigoriev I.V."/>
            <person name="Hibbett D.S."/>
            <person name="Martin F."/>
        </authorList>
    </citation>
    <scope>NUCLEOTIDE SEQUENCE [LARGE SCALE GENOMIC DNA]</scope>
    <source>
        <strain evidence="2">Foug A</strain>
    </source>
</reference>
<evidence type="ECO:0000313" key="1">
    <source>
        <dbReference type="EMBL" id="KIM62349.1"/>
    </source>
</evidence>
<protein>
    <submittedName>
        <fullName evidence="1">Uncharacterized protein</fullName>
    </submittedName>
</protein>
<accession>A0A0C3E1E4</accession>
<keyword evidence="2" id="KW-1185">Reference proteome</keyword>